<dbReference type="Gene3D" id="1.10.287.470">
    <property type="entry name" value="Helix hairpin bin"/>
    <property type="match status" value="2"/>
</dbReference>
<proteinExistence type="predicted"/>
<dbReference type="Gene3D" id="2.40.30.170">
    <property type="match status" value="1"/>
</dbReference>
<dbReference type="SUPFAM" id="SSF111369">
    <property type="entry name" value="HlyD-like secretion proteins"/>
    <property type="match status" value="3"/>
</dbReference>
<dbReference type="Proteomes" id="UP000199347">
    <property type="component" value="Unassembled WGS sequence"/>
</dbReference>
<dbReference type="AlphaFoldDB" id="A0A1G5MV56"/>
<dbReference type="RefSeq" id="WP_092810283.1">
    <property type="nucleotide sequence ID" value="NZ_FMVW01000002.1"/>
</dbReference>
<accession>A0A1G5MV56</accession>
<evidence type="ECO:0000313" key="5">
    <source>
        <dbReference type="Proteomes" id="UP000199347"/>
    </source>
</evidence>
<feature type="compositionally biased region" description="Low complexity" evidence="2">
    <location>
        <begin position="357"/>
        <end position="368"/>
    </location>
</feature>
<feature type="domain" description="Multidrug resistance protein MdtA-like barrel-sandwich hybrid" evidence="3">
    <location>
        <begin position="51"/>
        <end position="246"/>
    </location>
</feature>
<evidence type="ECO:0000256" key="1">
    <source>
        <dbReference type="SAM" id="Coils"/>
    </source>
</evidence>
<keyword evidence="1" id="KW-0175">Coiled coil</keyword>
<dbReference type="Pfam" id="PF25917">
    <property type="entry name" value="BSH_RND"/>
    <property type="match status" value="1"/>
</dbReference>
<evidence type="ECO:0000256" key="2">
    <source>
        <dbReference type="SAM" id="MobiDB-lite"/>
    </source>
</evidence>
<feature type="coiled-coil region" evidence="1">
    <location>
        <begin position="76"/>
        <end position="138"/>
    </location>
</feature>
<dbReference type="PANTHER" id="PTHR30438:SF2">
    <property type="entry name" value="MEMBRANE PROTEIN"/>
    <property type="match status" value="1"/>
</dbReference>
<keyword evidence="5" id="KW-1185">Reference proteome</keyword>
<name>A0A1G5MV56_AFIMA</name>
<dbReference type="InterPro" id="IPR058625">
    <property type="entry name" value="MdtA-like_BSH"/>
</dbReference>
<gene>
    <name evidence="4" type="ORF">SAMN03080610_01030</name>
</gene>
<sequence>MTRKLLLVLLIAAIVAGVGYSYWPELKTLATGEDENAAIAASNGRIEAVEIDVASKTAGRLQEVYVQEGDYVAAGEELAKMDTASLEAQLREAKAQLRSAEIGIDTAKSQVTQRQAEKEAAEATVAQQDATLEAAEKRLTRSQTLSERGTGSVQQYDDDKAAYEGAKAALAAAKAKVAAADAALGYARAGVINAEAQVDAVRATVERIKTDLDDSTLTSPRMGRIQYRVAQPGEVVNAGSAILNLVDLSDVYMTFFLPTLQAGRVALGAEARIVLDAAPQYVIPATISYVADVAQFTPKTVETAEERQKLMFRVKAQIPSELLKEHIRYVKTGLPGMAYVKTDSDAAWPDHLKVNVPRGGSPEPEPGGALTGAE</sequence>
<protein>
    <submittedName>
        <fullName evidence="4">HlyD family secretion protein</fullName>
    </submittedName>
</protein>
<dbReference type="Gene3D" id="2.40.50.100">
    <property type="match status" value="1"/>
</dbReference>
<organism evidence="4 5">
    <name type="scientific">Afifella marina DSM 2698</name>
    <dbReference type="NCBI Taxonomy" id="1120955"/>
    <lineage>
        <taxon>Bacteria</taxon>
        <taxon>Pseudomonadati</taxon>
        <taxon>Pseudomonadota</taxon>
        <taxon>Alphaproteobacteria</taxon>
        <taxon>Hyphomicrobiales</taxon>
        <taxon>Afifellaceae</taxon>
        <taxon>Afifella</taxon>
    </lineage>
</organism>
<dbReference type="STRING" id="1120955.SAMN03080610_01030"/>
<evidence type="ECO:0000259" key="3">
    <source>
        <dbReference type="Pfam" id="PF25917"/>
    </source>
</evidence>
<reference evidence="4 5" key="1">
    <citation type="submission" date="2016-10" db="EMBL/GenBank/DDBJ databases">
        <authorList>
            <person name="de Groot N.N."/>
        </authorList>
    </citation>
    <scope>NUCLEOTIDE SEQUENCE [LARGE SCALE GENOMIC DNA]</scope>
    <source>
        <strain evidence="4 5">DSM 2698</strain>
    </source>
</reference>
<feature type="region of interest" description="Disordered" evidence="2">
    <location>
        <begin position="354"/>
        <end position="374"/>
    </location>
</feature>
<dbReference type="OrthoDB" id="9778236at2"/>
<dbReference type="PRINTS" id="PR01490">
    <property type="entry name" value="RTXTOXIND"/>
</dbReference>
<evidence type="ECO:0000313" key="4">
    <source>
        <dbReference type="EMBL" id="SCZ28724.1"/>
    </source>
</evidence>
<dbReference type="GO" id="GO:0005886">
    <property type="term" value="C:plasma membrane"/>
    <property type="evidence" value="ECO:0007669"/>
    <property type="project" value="TreeGrafter"/>
</dbReference>
<dbReference type="PANTHER" id="PTHR30438">
    <property type="entry name" value="36 KDA ANTIGEN-RELATED"/>
    <property type="match status" value="1"/>
</dbReference>
<dbReference type="EMBL" id="FMVW01000002">
    <property type="protein sequence ID" value="SCZ28724.1"/>
    <property type="molecule type" value="Genomic_DNA"/>
</dbReference>